<comment type="function">
    <text evidence="9 10">This protein specifically catalyzes the removal of signal peptides from prolipoproteins.</text>
</comment>
<dbReference type="GO" id="GO:0004190">
    <property type="term" value="F:aspartic-type endopeptidase activity"/>
    <property type="evidence" value="ECO:0007669"/>
    <property type="project" value="UniProtKB-EC"/>
</dbReference>
<evidence type="ECO:0000256" key="9">
    <source>
        <dbReference type="HAMAP-Rule" id="MF_00161"/>
    </source>
</evidence>
<evidence type="ECO:0000256" key="5">
    <source>
        <dbReference type="ARBA" id="ARBA00022750"/>
    </source>
</evidence>
<dbReference type="PANTHER" id="PTHR33695:SF1">
    <property type="entry name" value="LIPOPROTEIN SIGNAL PEPTIDASE"/>
    <property type="match status" value="1"/>
</dbReference>
<dbReference type="PROSITE" id="PS00855">
    <property type="entry name" value="SPASE_II"/>
    <property type="match status" value="1"/>
</dbReference>
<protein>
    <recommendedName>
        <fullName evidence="9">Lipoprotein signal peptidase</fullName>
        <ecNumber evidence="9">3.4.23.36</ecNumber>
    </recommendedName>
    <alternativeName>
        <fullName evidence="9">Prolipoprotein signal peptidase</fullName>
    </alternativeName>
    <alternativeName>
        <fullName evidence="9">Signal peptidase II</fullName>
        <shortName evidence="9">SPase II</shortName>
    </alternativeName>
</protein>
<keyword evidence="13" id="KW-1185">Reference proteome</keyword>
<accession>A0ABS2ZGZ8</accession>
<dbReference type="HAMAP" id="MF_00161">
    <property type="entry name" value="LspA"/>
    <property type="match status" value="1"/>
</dbReference>
<dbReference type="PRINTS" id="PR00781">
    <property type="entry name" value="LIPOSIGPTASE"/>
</dbReference>
<dbReference type="EMBL" id="JAFHKS010000043">
    <property type="protein sequence ID" value="MBN3545921.1"/>
    <property type="molecule type" value="Genomic_DNA"/>
</dbReference>
<feature type="transmembrane region" description="Helical" evidence="9">
    <location>
        <begin position="82"/>
        <end position="101"/>
    </location>
</feature>
<keyword evidence="6 9" id="KW-0378">Hydrolase</keyword>
<evidence type="ECO:0000256" key="8">
    <source>
        <dbReference type="ARBA" id="ARBA00023136"/>
    </source>
</evidence>
<dbReference type="Proteomes" id="UP001319060">
    <property type="component" value="Unassembled WGS sequence"/>
</dbReference>
<evidence type="ECO:0000256" key="4">
    <source>
        <dbReference type="ARBA" id="ARBA00022692"/>
    </source>
</evidence>
<keyword evidence="3 9" id="KW-0645">Protease</keyword>
<comment type="pathway">
    <text evidence="9">Protein modification; lipoprotein biosynthesis (signal peptide cleavage).</text>
</comment>
<dbReference type="Pfam" id="PF01252">
    <property type="entry name" value="Peptidase_A8"/>
    <property type="match status" value="1"/>
</dbReference>
<gene>
    <name evidence="9 12" type="primary">lspA</name>
    <name evidence="12" type="ORF">JYA64_11495</name>
</gene>
<evidence type="ECO:0000256" key="7">
    <source>
        <dbReference type="ARBA" id="ARBA00022989"/>
    </source>
</evidence>
<feature type="active site" evidence="9">
    <location>
        <position position="128"/>
    </location>
</feature>
<reference evidence="12 13" key="1">
    <citation type="submission" date="2021-01" db="EMBL/GenBank/DDBJ databases">
        <title>Genome Sequencing of Type Strains.</title>
        <authorList>
            <person name="Lemaire J.F."/>
            <person name="Inderbitzin P."/>
            <person name="Collins S.B."/>
            <person name="Wespe N."/>
            <person name="Knight-Connoni V."/>
        </authorList>
    </citation>
    <scope>NUCLEOTIDE SEQUENCE [LARGE SCALE GENOMIC DNA]</scope>
    <source>
        <strain evidence="12 13">DSM 14730</strain>
    </source>
</reference>
<dbReference type="RefSeq" id="WP_188402754.1">
    <property type="nucleotide sequence ID" value="NZ_BMCE01000002.1"/>
</dbReference>
<comment type="similarity">
    <text evidence="1 9 11">Belongs to the peptidase A8 family.</text>
</comment>
<feature type="transmembrane region" description="Helical" evidence="9">
    <location>
        <begin position="58"/>
        <end position="75"/>
    </location>
</feature>
<comment type="subcellular location">
    <subcellularLocation>
        <location evidence="9">Cell membrane</location>
        <topology evidence="9">Multi-pass membrane protein</topology>
    </subcellularLocation>
</comment>
<evidence type="ECO:0000313" key="13">
    <source>
        <dbReference type="Proteomes" id="UP001319060"/>
    </source>
</evidence>
<evidence type="ECO:0000256" key="2">
    <source>
        <dbReference type="ARBA" id="ARBA00022475"/>
    </source>
</evidence>
<keyword evidence="8 9" id="KW-0472">Membrane</keyword>
<evidence type="ECO:0000256" key="11">
    <source>
        <dbReference type="RuleBase" id="RU004181"/>
    </source>
</evidence>
<feature type="transmembrane region" description="Helical" evidence="9">
    <location>
        <begin position="121"/>
        <end position="140"/>
    </location>
</feature>
<keyword evidence="7 9" id="KW-1133">Transmembrane helix</keyword>
<feature type="active site" evidence="9">
    <location>
        <position position="110"/>
    </location>
</feature>
<evidence type="ECO:0000256" key="10">
    <source>
        <dbReference type="RuleBase" id="RU000594"/>
    </source>
</evidence>
<dbReference type="PANTHER" id="PTHR33695">
    <property type="entry name" value="LIPOPROTEIN SIGNAL PEPTIDASE"/>
    <property type="match status" value="1"/>
</dbReference>
<evidence type="ECO:0000256" key="1">
    <source>
        <dbReference type="ARBA" id="ARBA00006139"/>
    </source>
</evidence>
<name>A0ABS2ZGZ8_9BACL</name>
<comment type="caution">
    <text evidence="12">The sequence shown here is derived from an EMBL/GenBank/DDBJ whole genome shotgun (WGS) entry which is preliminary data.</text>
</comment>
<sequence length="154" mass="17351">MFYYLVALLIFAVDQATKWLIVKKMELGQSISIIDQVFYITSHRNRGAAFGILQDQRYFFIIITIIVVGAVIYYLQKHAHDTLLKTALALVLGGAVGNFIDRLLHGEVVDFLDVKIGSYDFPIFNVADSALVIGVGLIFIQSFMESKKKETENE</sequence>
<proteinExistence type="inferred from homology"/>
<organism evidence="12 13">
    <name type="scientific">Fictibacillus barbaricus</name>
    <dbReference type="NCBI Taxonomy" id="182136"/>
    <lineage>
        <taxon>Bacteria</taxon>
        <taxon>Bacillati</taxon>
        <taxon>Bacillota</taxon>
        <taxon>Bacilli</taxon>
        <taxon>Bacillales</taxon>
        <taxon>Fictibacillaceae</taxon>
        <taxon>Fictibacillus</taxon>
    </lineage>
</organism>
<keyword evidence="4 9" id="KW-0812">Transmembrane</keyword>
<dbReference type="InterPro" id="IPR001872">
    <property type="entry name" value="Peptidase_A8"/>
</dbReference>
<evidence type="ECO:0000256" key="3">
    <source>
        <dbReference type="ARBA" id="ARBA00022670"/>
    </source>
</evidence>
<keyword evidence="5 9" id="KW-0064">Aspartyl protease</keyword>
<keyword evidence="2 9" id="KW-1003">Cell membrane</keyword>
<evidence type="ECO:0000256" key="6">
    <source>
        <dbReference type="ARBA" id="ARBA00022801"/>
    </source>
</evidence>
<dbReference type="EC" id="3.4.23.36" evidence="9"/>
<comment type="caution">
    <text evidence="9">Lacks conserved residue(s) required for the propagation of feature annotation.</text>
</comment>
<evidence type="ECO:0000313" key="12">
    <source>
        <dbReference type="EMBL" id="MBN3545921.1"/>
    </source>
</evidence>
<dbReference type="NCBIfam" id="TIGR00077">
    <property type="entry name" value="lspA"/>
    <property type="match status" value="1"/>
</dbReference>
<comment type="catalytic activity">
    <reaction evidence="9 10">
        <text>Release of signal peptides from bacterial membrane prolipoproteins. Hydrolyzes -Xaa-Yaa-Zaa-|-(S,diacylglyceryl)Cys-, in which Xaa is hydrophobic (preferably Leu), and Yaa (Ala or Ser) and Zaa (Gly or Ala) have small, neutral side chains.</text>
        <dbReference type="EC" id="3.4.23.36"/>
    </reaction>
</comment>